<organism evidence="1 2">
    <name type="scientific">Flavilitoribacter nigricans (strain ATCC 23147 / DSM 23189 / NBRC 102662 / NCIMB 1420 / SS-2)</name>
    <name type="common">Lewinella nigricans</name>
    <dbReference type="NCBI Taxonomy" id="1122177"/>
    <lineage>
        <taxon>Bacteria</taxon>
        <taxon>Pseudomonadati</taxon>
        <taxon>Bacteroidota</taxon>
        <taxon>Saprospiria</taxon>
        <taxon>Saprospirales</taxon>
        <taxon>Lewinellaceae</taxon>
        <taxon>Flavilitoribacter</taxon>
    </lineage>
</organism>
<dbReference type="RefSeq" id="WP_099149476.1">
    <property type="nucleotide sequence ID" value="NZ_PDUD01000011.1"/>
</dbReference>
<dbReference type="OrthoDB" id="1495257at2"/>
<proteinExistence type="predicted"/>
<dbReference type="AlphaFoldDB" id="A0A2D0NF53"/>
<name>A0A2D0NF53_FLAN2</name>
<sequence>MEIDDTGLAKRIRQNVLDILDLWASKDHQLKYQESVPIAQVSAELFCQWADDLYHPESTQFKMAFSEKERAILTDFDKKFNYISDNTLKNLPDIENFVKTSEWKFINQAAIETLKKLRLPTITIEKRSY</sequence>
<comment type="caution">
    <text evidence="1">The sequence shown here is derived from an EMBL/GenBank/DDBJ whole genome shotgun (WGS) entry which is preliminary data.</text>
</comment>
<accession>A0A2D0NF53</accession>
<protein>
    <submittedName>
        <fullName evidence="1">Uncharacterized protein</fullName>
    </submittedName>
</protein>
<gene>
    <name evidence="1" type="ORF">CRP01_07900</name>
</gene>
<reference evidence="1 2" key="1">
    <citation type="submission" date="2017-10" db="EMBL/GenBank/DDBJ databases">
        <title>The draft genome sequence of Lewinella nigricans NBRC 102662.</title>
        <authorList>
            <person name="Wang K."/>
        </authorList>
    </citation>
    <scope>NUCLEOTIDE SEQUENCE [LARGE SCALE GENOMIC DNA]</scope>
    <source>
        <strain evidence="1 2">NBRC 102662</strain>
    </source>
</reference>
<keyword evidence="2" id="KW-1185">Reference proteome</keyword>
<dbReference type="EMBL" id="PDUD01000011">
    <property type="protein sequence ID" value="PHN07141.1"/>
    <property type="molecule type" value="Genomic_DNA"/>
</dbReference>
<dbReference type="Proteomes" id="UP000223913">
    <property type="component" value="Unassembled WGS sequence"/>
</dbReference>
<evidence type="ECO:0000313" key="2">
    <source>
        <dbReference type="Proteomes" id="UP000223913"/>
    </source>
</evidence>
<evidence type="ECO:0000313" key="1">
    <source>
        <dbReference type="EMBL" id="PHN07141.1"/>
    </source>
</evidence>